<evidence type="ECO:0000256" key="6">
    <source>
        <dbReference type="ARBA" id="ARBA00022679"/>
    </source>
</evidence>
<dbReference type="EC" id="2.4.1.122" evidence="4"/>
<dbReference type="EMBL" id="CAIIXF020000007">
    <property type="protein sequence ID" value="CAH1789084.1"/>
    <property type="molecule type" value="Genomic_DNA"/>
</dbReference>
<dbReference type="OrthoDB" id="414175at2759"/>
<dbReference type="Gene3D" id="3.90.550.50">
    <property type="match status" value="2"/>
</dbReference>
<feature type="domain" description="Fringe-like glycosyltransferase" evidence="13">
    <location>
        <begin position="314"/>
        <end position="495"/>
    </location>
</feature>
<dbReference type="PANTHER" id="PTHR23033:SF14">
    <property type="entry name" value="GLYCOPROTEIN-N-ACETYLGALACTOSAMINE 3-BETA-GALACTOSYLTRANSFERASE 1-RELATED"/>
    <property type="match status" value="1"/>
</dbReference>
<feature type="transmembrane region" description="Helical" evidence="12">
    <location>
        <begin position="12"/>
        <end position="30"/>
    </location>
</feature>
<dbReference type="GO" id="GO:0016263">
    <property type="term" value="F:glycoprotein-N-acetylgalactosamine 3-beta-galactosyltransferase activity"/>
    <property type="evidence" value="ECO:0007669"/>
    <property type="project" value="UniProtKB-EC"/>
</dbReference>
<dbReference type="Pfam" id="PF02434">
    <property type="entry name" value="Fringe"/>
    <property type="match status" value="2"/>
</dbReference>
<organism evidence="14 15">
    <name type="scientific">Owenia fusiformis</name>
    <name type="common">Polychaete worm</name>
    <dbReference type="NCBI Taxonomy" id="6347"/>
    <lineage>
        <taxon>Eukaryota</taxon>
        <taxon>Metazoa</taxon>
        <taxon>Spiralia</taxon>
        <taxon>Lophotrochozoa</taxon>
        <taxon>Annelida</taxon>
        <taxon>Polychaeta</taxon>
        <taxon>Sedentaria</taxon>
        <taxon>Canalipalpata</taxon>
        <taxon>Sabellida</taxon>
        <taxon>Oweniida</taxon>
        <taxon>Oweniidae</taxon>
        <taxon>Owenia</taxon>
    </lineage>
</organism>
<evidence type="ECO:0000256" key="11">
    <source>
        <dbReference type="ARBA" id="ARBA00023136"/>
    </source>
</evidence>
<dbReference type="InterPro" id="IPR026050">
    <property type="entry name" value="C1GALT1/C1GALT1_chp1"/>
</dbReference>
<gene>
    <name evidence="14" type="ORF">OFUS_LOCUS14502</name>
</gene>
<keyword evidence="7 12" id="KW-0812">Transmembrane</keyword>
<dbReference type="GO" id="GO:0000166">
    <property type="term" value="F:nucleotide binding"/>
    <property type="evidence" value="ECO:0007669"/>
    <property type="project" value="UniProtKB-KW"/>
</dbReference>
<evidence type="ECO:0000256" key="10">
    <source>
        <dbReference type="ARBA" id="ARBA00022989"/>
    </source>
</evidence>
<evidence type="ECO:0000256" key="8">
    <source>
        <dbReference type="ARBA" id="ARBA00022741"/>
    </source>
</evidence>
<comment type="caution">
    <text evidence="14">The sequence shown here is derived from an EMBL/GenBank/DDBJ whole genome shotgun (WGS) entry which is preliminary data.</text>
</comment>
<comment type="subcellular location">
    <subcellularLocation>
        <location evidence="1">Membrane</location>
        <topology evidence="1">Single-pass type II membrane protein</topology>
    </subcellularLocation>
</comment>
<evidence type="ECO:0000256" key="1">
    <source>
        <dbReference type="ARBA" id="ARBA00004606"/>
    </source>
</evidence>
<name>A0A8S4P812_OWEFU</name>
<reference evidence="14" key="1">
    <citation type="submission" date="2022-03" db="EMBL/GenBank/DDBJ databases">
        <authorList>
            <person name="Martin C."/>
        </authorList>
    </citation>
    <scope>NUCLEOTIDE SEQUENCE</scope>
</reference>
<dbReference type="Proteomes" id="UP000749559">
    <property type="component" value="Unassembled WGS sequence"/>
</dbReference>
<dbReference type="InterPro" id="IPR003378">
    <property type="entry name" value="Fringe-like_glycosylTrfase"/>
</dbReference>
<evidence type="ECO:0000313" key="15">
    <source>
        <dbReference type="Proteomes" id="UP000749559"/>
    </source>
</evidence>
<keyword evidence="10 12" id="KW-1133">Transmembrane helix</keyword>
<proteinExistence type="inferred from homology"/>
<evidence type="ECO:0000256" key="3">
    <source>
        <dbReference type="ARBA" id="ARBA00006462"/>
    </source>
</evidence>
<dbReference type="AlphaFoldDB" id="A0A8S4P812"/>
<keyword evidence="9" id="KW-0735">Signal-anchor</keyword>
<keyword evidence="15" id="KW-1185">Reference proteome</keyword>
<sequence length="578" mass="66409">MQVSKLINVRRVFLALLLFTIGLCVIMMQLSGHHPTAFNFLRTKNPKVFCWVLTTPWNLPTKATAVKNTWIKRCDGAVFVTSNHTDPNFPTLALNITEGRKYLSNKSFTAFKYLYNNHLSDFDWFLKADDDTYVIMENLKHFLKGFNPSDPLYFGHYFSGYFKGKLKVPVKQGYASGGAGYVISQEALRRMQEIGSKDTKYKCRRNTGFEDGDIGICLENLNVTLGVSLDNNRQMTFHPFNVIKELNKSPKESKMYQYINGNISIGKEKGARILSSNTISFHYVSPALIYLIDFLIYDLNVHQLRASFTSLHIKSPRVFCWVLTTPGHLPTRATAVRNTWLRRCDGAMFVTTDYNDPNFPVMALNITEGRQHLSNKSFAAFKYLYNHHLQDFDWFLKADDDTYVIIENLKHFLKGFNPSDPLYFGHHFGGKRKIPVKQGYASGGAGYVLSQEALRRMQEIGTNDAKYQCRKNTGYEDADIGICLEKLNVTLGVSRDNNNQMTFHSFHLLKELNKRPTQESIYQYVNRNIKIGNQKGERILSSSTISFHYVDPGTMYFIDFLIYDLNVHQVRGDNRYMG</sequence>
<keyword evidence="6" id="KW-0808">Transferase</keyword>
<keyword evidence="11 12" id="KW-0472">Membrane</keyword>
<protein>
    <recommendedName>
        <fullName evidence="4">N-acetylgalactosaminide beta-1,3-galactosyltransferase</fullName>
        <ecNumber evidence="4">2.4.1.122</ecNumber>
    </recommendedName>
</protein>
<keyword evidence="5" id="KW-0328">Glycosyltransferase</keyword>
<keyword evidence="8" id="KW-0547">Nucleotide-binding</keyword>
<accession>A0A8S4P812</accession>
<dbReference type="GO" id="GO:0016020">
    <property type="term" value="C:membrane"/>
    <property type="evidence" value="ECO:0007669"/>
    <property type="project" value="UniProtKB-SubCell"/>
</dbReference>
<evidence type="ECO:0000256" key="4">
    <source>
        <dbReference type="ARBA" id="ARBA00012557"/>
    </source>
</evidence>
<evidence type="ECO:0000256" key="5">
    <source>
        <dbReference type="ARBA" id="ARBA00022676"/>
    </source>
</evidence>
<dbReference type="PANTHER" id="PTHR23033">
    <property type="entry name" value="BETA1,3-GALACTOSYLTRANSFERASE"/>
    <property type="match status" value="1"/>
</dbReference>
<feature type="domain" description="Fringe-like glycosyltransferase" evidence="13">
    <location>
        <begin position="45"/>
        <end position="226"/>
    </location>
</feature>
<comment type="similarity">
    <text evidence="3">Belongs to the glycosyltransferase 31 family. Beta3-Gal-T subfamily.</text>
</comment>
<evidence type="ECO:0000256" key="9">
    <source>
        <dbReference type="ARBA" id="ARBA00022968"/>
    </source>
</evidence>
<evidence type="ECO:0000256" key="7">
    <source>
        <dbReference type="ARBA" id="ARBA00022692"/>
    </source>
</evidence>
<evidence type="ECO:0000256" key="2">
    <source>
        <dbReference type="ARBA" id="ARBA00004922"/>
    </source>
</evidence>
<comment type="pathway">
    <text evidence="2">Protein modification; protein glycosylation.</text>
</comment>
<evidence type="ECO:0000313" key="14">
    <source>
        <dbReference type="EMBL" id="CAH1789084.1"/>
    </source>
</evidence>
<evidence type="ECO:0000259" key="13">
    <source>
        <dbReference type="Pfam" id="PF02434"/>
    </source>
</evidence>
<evidence type="ECO:0000256" key="12">
    <source>
        <dbReference type="SAM" id="Phobius"/>
    </source>
</evidence>